<proteinExistence type="inferred from homology"/>
<gene>
    <name evidence="10" type="primary">plsY</name>
    <name evidence="11" type="ORF">HMPREF0179_00911</name>
</gene>
<name>E5Y400_BILW3</name>
<comment type="function">
    <text evidence="10">Catalyzes the transfer of an acyl group from acyl-phosphate (acyl-PO(4)) to glycerol-3-phosphate (G3P) to form lysophosphatidic acid (LPA). This enzyme utilizes acyl-phosphate as fatty acyl donor, but not acyl-CoA or acyl-ACP.</text>
</comment>
<comment type="pathway">
    <text evidence="10">Lipid metabolism; phospholipid metabolism.</text>
</comment>
<evidence type="ECO:0000256" key="4">
    <source>
        <dbReference type="ARBA" id="ARBA00022692"/>
    </source>
</evidence>
<evidence type="ECO:0000256" key="3">
    <source>
        <dbReference type="ARBA" id="ARBA00022679"/>
    </source>
</evidence>
<keyword evidence="12" id="KW-1185">Reference proteome</keyword>
<sequence>MFDILWICLTYCIGSVPFGLVFAKTFCRIDPRTAGSGNVGATNVARLCGKAWGAATLACDLLKGTIPVFIAMQYSTSELVWTLTALAAILGHLYSCFLGFKGGKAVATSIGVLIPLAFWQLLIAVCICLFLIWRSGFVSLGSLALVTAMPILLALSGKFGLLPLSLIILALVFWSHRENIRRLAKGEEKTWIKK</sequence>
<keyword evidence="4 10" id="KW-0812">Transmembrane</keyword>
<dbReference type="GO" id="GO:0008654">
    <property type="term" value="P:phospholipid biosynthetic process"/>
    <property type="evidence" value="ECO:0007669"/>
    <property type="project" value="UniProtKB-UniRule"/>
</dbReference>
<dbReference type="SMART" id="SM01207">
    <property type="entry name" value="G3P_acyltransf"/>
    <property type="match status" value="1"/>
</dbReference>
<dbReference type="NCBIfam" id="TIGR00023">
    <property type="entry name" value="glycerol-3-phosphate 1-O-acyltransferase PlsY"/>
    <property type="match status" value="1"/>
</dbReference>
<dbReference type="EC" id="2.3.1.275" evidence="10"/>
<dbReference type="HOGENOM" id="CLU_081254_0_2_7"/>
<dbReference type="InterPro" id="IPR003811">
    <property type="entry name" value="G3P_acylTferase_PlsY"/>
</dbReference>
<keyword evidence="7 10" id="KW-0472">Membrane</keyword>
<evidence type="ECO:0000256" key="1">
    <source>
        <dbReference type="ARBA" id="ARBA00022475"/>
    </source>
</evidence>
<accession>E5Y400</accession>
<keyword evidence="9 10" id="KW-1208">Phospholipid metabolism</keyword>
<keyword evidence="2 10" id="KW-0444">Lipid biosynthesis</keyword>
<reference evidence="11 12" key="1">
    <citation type="submission" date="2010-10" db="EMBL/GenBank/DDBJ databases">
        <authorList>
            <consortium name="The Broad Institute Genome Sequencing Platform"/>
            <person name="Ward D."/>
            <person name="Earl A."/>
            <person name="Feldgarden M."/>
            <person name="Young S.K."/>
            <person name="Gargeya S."/>
            <person name="Zeng Q."/>
            <person name="Alvarado L."/>
            <person name="Berlin A."/>
            <person name="Bochicchio J."/>
            <person name="Chapman S.B."/>
            <person name="Chen Z."/>
            <person name="Freedman E."/>
            <person name="Gellesch M."/>
            <person name="Goldberg J."/>
            <person name="Griggs A."/>
            <person name="Gujja S."/>
            <person name="Heilman E."/>
            <person name="Heiman D."/>
            <person name="Howarth C."/>
            <person name="Mehta T."/>
            <person name="Neiman D."/>
            <person name="Pearson M."/>
            <person name="Roberts A."/>
            <person name="Saif S."/>
            <person name="Shea T."/>
            <person name="Shenoy N."/>
            <person name="Sisk P."/>
            <person name="Stolte C."/>
            <person name="Sykes S."/>
            <person name="White J."/>
            <person name="Yandava C."/>
            <person name="Allen-Vercoe E."/>
            <person name="Sibley C."/>
            <person name="Ambrose C.E."/>
            <person name="Strauss J."/>
            <person name="Daigneault M."/>
            <person name="Haas B."/>
            <person name="Nusbaum C."/>
            <person name="Birren B."/>
        </authorList>
    </citation>
    <scope>NUCLEOTIDE SEQUENCE [LARGE SCALE GENOMIC DNA]</scope>
    <source>
        <strain evidence="11 12">3_1_6</strain>
    </source>
</reference>
<dbReference type="PANTHER" id="PTHR30309:SF0">
    <property type="entry name" value="GLYCEROL-3-PHOSPHATE ACYLTRANSFERASE-RELATED"/>
    <property type="match status" value="1"/>
</dbReference>
<reference evidence="11 12" key="2">
    <citation type="submission" date="2013-04" db="EMBL/GenBank/DDBJ databases">
        <title>The Genome Sequence of Bilophila wadsworthia 3_1_6.</title>
        <authorList>
            <consortium name="The Broad Institute Genomics Platform"/>
            <person name="Earl A."/>
            <person name="Ward D."/>
            <person name="Feldgarden M."/>
            <person name="Gevers D."/>
            <person name="Sibley C."/>
            <person name="Strauss J."/>
            <person name="Allen-Vercoe E."/>
            <person name="Walker B."/>
            <person name="Young S."/>
            <person name="Zeng Q."/>
            <person name="Gargeya S."/>
            <person name="Fitzgerald M."/>
            <person name="Haas B."/>
            <person name="Abouelleil A."/>
            <person name="Allen A.W."/>
            <person name="Alvarado L."/>
            <person name="Arachchi H.M."/>
            <person name="Berlin A.M."/>
            <person name="Chapman S.B."/>
            <person name="Gainer-Dewar J."/>
            <person name="Goldberg J."/>
            <person name="Griggs A."/>
            <person name="Gujja S."/>
            <person name="Hansen M."/>
            <person name="Howarth C."/>
            <person name="Imamovic A."/>
            <person name="Ireland A."/>
            <person name="Larimer J."/>
            <person name="McCowan C."/>
            <person name="Murphy C."/>
            <person name="Pearson M."/>
            <person name="Poon T.W."/>
            <person name="Priest M."/>
            <person name="Roberts A."/>
            <person name="Saif S."/>
            <person name="Shea T."/>
            <person name="Sisk P."/>
            <person name="Sykes S."/>
            <person name="Wortman J."/>
            <person name="Nusbaum C."/>
            <person name="Birren B."/>
        </authorList>
    </citation>
    <scope>NUCLEOTIDE SEQUENCE [LARGE SCALE GENOMIC DNA]</scope>
    <source>
        <strain evidence="11 12">3_1_6</strain>
    </source>
</reference>
<dbReference type="RefSeq" id="WP_005025493.1">
    <property type="nucleotide sequence ID" value="NZ_KE150238.1"/>
</dbReference>
<comment type="subunit">
    <text evidence="10">Probably interacts with PlsX.</text>
</comment>
<protein>
    <recommendedName>
        <fullName evidence="10">Glycerol-3-phosphate acyltransferase</fullName>
    </recommendedName>
    <alternativeName>
        <fullName evidence="10">Acyl-PO4 G3P acyltransferase</fullName>
    </alternativeName>
    <alternativeName>
        <fullName evidence="10">Acyl-phosphate--glycerol-3-phosphate acyltransferase</fullName>
    </alternativeName>
    <alternativeName>
        <fullName evidence="10">G3P acyltransferase</fullName>
        <shortName evidence="10">GPAT</shortName>
        <ecNumber evidence="10">2.3.1.275</ecNumber>
    </alternativeName>
    <alternativeName>
        <fullName evidence="10">Lysophosphatidic acid synthase</fullName>
        <shortName evidence="10">LPA synthase</shortName>
    </alternativeName>
</protein>
<comment type="subcellular location">
    <subcellularLocation>
        <location evidence="10">Cell membrane</location>
        <topology evidence="10">Multi-pass membrane protein</topology>
    </subcellularLocation>
</comment>
<keyword evidence="1 10" id="KW-1003">Cell membrane</keyword>
<keyword evidence="11" id="KW-0012">Acyltransferase</keyword>
<evidence type="ECO:0000256" key="2">
    <source>
        <dbReference type="ARBA" id="ARBA00022516"/>
    </source>
</evidence>
<dbReference type="STRING" id="563192.HMPREF0179_00911"/>
<evidence type="ECO:0000313" key="11">
    <source>
        <dbReference type="EMBL" id="EFV45273.1"/>
    </source>
</evidence>
<dbReference type="GO" id="GO:0005886">
    <property type="term" value="C:plasma membrane"/>
    <property type="evidence" value="ECO:0007669"/>
    <property type="project" value="UniProtKB-SubCell"/>
</dbReference>
<evidence type="ECO:0000313" key="12">
    <source>
        <dbReference type="Proteomes" id="UP000006034"/>
    </source>
</evidence>
<comment type="similarity">
    <text evidence="10">Belongs to the PlsY family.</text>
</comment>
<evidence type="ECO:0000256" key="8">
    <source>
        <dbReference type="ARBA" id="ARBA00023209"/>
    </source>
</evidence>
<dbReference type="Pfam" id="PF02660">
    <property type="entry name" value="G3P_acyltransf"/>
    <property type="match status" value="1"/>
</dbReference>
<keyword evidence="8 10" id="KW-0594">Phospholipid biosynthesis</keyword>
<feature type="transmembrane region" description="Helical" evidence="10">
    <location>
        <begin position="112"/>
        <end position="133"/>
    </location>
</feature>
<evidence type="ECO:0000256" key="7">
    <source>
        <dbReference type="ARBA" id="ARBA00023136"/>
    </source>
</evidence>
<dbReference type="eggNOG" id="COG0344">
    <property type="taxonomic scope" value="Bacteria"/>
</dbReference>
<evidence type="ECO:0000256" key="6">
    <source>
        <dbReference type="ARBA" id="ARBA00023098"/>
    </source>
</evidence>
<dbReference type="Proteomes" id="UP000006034">
    <property type="component" value="Unassembled WGS sequence"/>
</dbReference>
<keyword evidence="3 10" id="KW-0808">Transferase</keyword>
<keyword evidence="6 10" id="KW-0443">Lipid metabolism</keyword>
<comment type="caution">
    <text evidence="11">The sequence shown here is derived from an EMBL/GenBank/DDBJ whole genome shotgun (WGS) entry which is preliminary data.</text>
</comment>
<dbReference type="AlphaFoldDB" id="E5Y400"/>
<dbReference type="PANTHER" id="PTHR30309">
    <property type="entry name" value="INNER MEMBRANE PROTEIN YGIH"/>
    <property type="match status" value="1"/>
</dbReference>
<dbReference type="GO" id="GO:0043772">
    <property type="term" value="F:acyl-phosphate glycerol-3-phosphate acyltransferase activity"/>
    <property type="evidence" value="ECO:0007669"/>
    <property type="project" value="UniProtKB-UniRule"/>
</dbReference>
<dbReference type="EMBL" id="ADCP02000001">
    <property type="protein sequence ID" value="EFV45273.1"/>
    <property type="molecule type" value="Genomic_DNA"/>
</dbReference>
<feature type="transmembrane region" description="Helical" evidence="10">
    <location>
        <begin position="145"/>
        <end position="174"/>
    </location>
</feature>
<dbReference type="UniPathway" id="UPA00085"/>
<comment type="catalytic activity">
    <reaction evidence="10">
        <text>an acyl phosphate + sn-glycerol 3-phosphate = a 1-acyl-sn-glycero-3-phosphate + phosphate</text>
        <dbReference type="Rhea" id="RHEA:34075"/>
        <dbReference type="ChEBI" id="CHEBI:43474"/>
        <dbReference type="ChEBI" id="CHEBI:57597"/>
        <dbReference type="ChEBI" id="CHEBI:57970"/>
        <dbReference type="ChEBI" id="CHEBI:59918"/>
        <dbReference type="EC" id="2.3.1.275"/>
    </reaction>
</comment>
<dbReference type="HAMAP" id="MF_01043">
    <property type="entry name" value="PlsY"/>
    <property type="match status" value="1"/>
</dbReference>
<evidence type="ECO:0000256" key="10">
    <source>
        <dbReference type="HAMAP-Rule" id="MF_01043"/>
    </source>
</evidence>
<keyword evidence="5 10" id="KW-1133">Transmembrane helix</keyword>
<organism evidence="11 12">
    <name type="scientific">Bilophila wadsworthia (strain 3_1_6)</name>
    <dbReference type="NCBI Taxonomy" id="563192"/>
    <lineage>
        <taxon>Bacteria</taxon>
        <taxon>Pseudomonadati</taxon>
        <taxon>Thermodesulfobacteriota</taxon>
        <taxon>Desulfovibrionia</taxon>
        <taxon>Desulfovibrionales</taxon>
        <taxon>Desulfovibrionaceae</taxon>
        <taxon>Bilophila</taxon>
    </lineage>
</organism>
<evidence type="ECO:0000256" key="5">
    <source>
        <dbReference type="ARBA" id="ARBA00022989"/>
    </source>
</evidence>
<dbReference type="GeneID" id="78086046"/>
<feature type="transmembrane region" description="Helical" evidence="10">
    <location>
        <begin position="79"/>
        <end position="100"/>
    </location>
</feature>
<comment type="caution">
    <text evidence="10">Lacks conserved residue(s) required for the propagation of feature annotation.</text>
</comment>
<dbReference type="OrthoDB" id="9777124at2"/>
<evidence type="ECO:0000256" key="9">
    <source>
        <dbReference type="ARBA" id="ARBA00023264"/>
    </source>
</evidence>